<evidence type="ECO:0000313" key="2">
    <source>
        <dbReference type="EMBL" id="SME89527.1"/>
    </source>
</evidence>
<proteinExistence type="inferred from homology"/>
<dbReference type="RefSeq" id="WP_132314608.1">
    <property type="nucleotide sequence ID" value="NZ_FWZT01000001.1"/>
</dbReference>
<name>A0A1Y6B893_9BACT</name>
<accession>A0A1Y6B893</accession>
<keyword evidence="3" id="KW-1185">Reference proteome</keyword>
<dbReference type="PANTHER" id="PTHR34039:SF1">
    <property type="entry name" value="UPF0102 PROTEIN YRAN"/>
    <property type="match status" value="1"/>
</dbReference>
<organism evidence="2 3">
    <name type="scientific">Pseudobacteriovorax antillogorgiicola</name>
    <dbReference type="NCBI Taxonomy" id="1513793"/>
    <lineage>
        <taxon>Bacteria</taxon>
        <taxon>Pseudomonadati</taxon>
        <taxon>Bdellovibrionota</taxon>
        <taxon>Oligoflexia</taxon>
        <taxon>Oligoflexales</taxon>
        <taxon>Pseudobacteriovoracaceae</taxon>
        <taxon>Pseudobacteriovorax</taxon>
    </lineage>
</organism>
<dbReference type="PANTHER" id="PTHR34039">
    <property type="entry name" value="UPF0102 PROTEIN YRAN"/>
    <property type="match status" value="1"/>
</dbReference>
<dbReference type="InterPro" id="IPR003509">
    <property type="entry name" value="UPF0102_YraN-like"/>
</dbReference>
<keyword evidence="2" id="KW-0540">Nuclease</keyword>
<dbReference type="STRING" id="1513793.SAMN06296036_101269"/>
<keyword evidence="2" id="KW-0255">Endonuclease</keyword>
<keyword evidence="2" id="KW-0378">Hydrolase</keyword>
<evidence type="ECO:0000256" key="1">
    <source>
        <dbReference type="ARBA" id="ARBA00006738"/>
    </source>
</evidence>
<gene>
    <name evidence="2" type="ORF">SAMN06296036_101269</name>
</gene>
<dbReference type="SUPFAM" id="SSF52980">
    <property type="entry name" value="Restriction endonuclease-like"/>
    <property type="match status" value="1"/>
</dbReference>
<comment type="similarity">
    <text evidence="1">Belongs to the UPF0102 family.</text>
</comment>
<evidence type="ECO:0000313" key="3">
    <source>
        <dbReference type="Proteomes" id="UP000192907"/>
    </source>
</evidence>
<dbReference type="InterPro" id="IPR011856">
    <property type="entry name" value="tRNA_endonuc-like_dom_sf"/>
</dbReference>
<dbReference type="GO" id="GO:0004519">
    <property type="term" value="F:endonuclease activity"/>
    <property type="evidence" value="ECO:0007669"/>
    <property type="project" value="UniProtKB-KW"/>
</dbReference>
<dbReference type="Pfam" id="PF02021">
    <property type="entry name" value="UPF0102"/>
    <property type="match status" value="1"/>
</dbReference>
<dbReference type="InterPro" id="IPR011335">
    <property type="entry name" value="Restrct_endonuc-II-like"/>
</dbReference>
<dbReference type="EMBL" id="FWZT01000001">
    <property type="protein sequence ID" value="SME89527.1"/>
    <property type="molecule type" value="Genomic_DNA"/>
</dbReference>
<dbReference type="GO" id="GO:0003676">
    <property type="term" value="F:nucleic acid binding"/>
    <property type="evidence" value="ECO:0007669"/>
    <property type="project" value="InterPro"/>
</dbReference>
<dbReference type="AlphaFoldDB" id="A0A1Y6B893"/>
<dbReference type="Gene3D" id="3.40.1350.10">
    <property type="match status" value="1"/>
</dbReference>
<sequence length="122" mass="14101">MNHKGALAEEKVSVWLERQGWKTLARNYRHIGFELDIVSVQGKTLLVTEVKSRPSIHDENDLRPGDYLTDRQISKIKKGIVHFLSEVLLDIDSIRMDLVVVMGMRQDKLARYKNIRLNSLSD</sequence>
<reference evidence="3" key="1">
    <citation type="submission" date="2017-04" db="EMBL/GenBank/DDBJ databases">
        <authorList>
            <person name="Varghese N."/>
            <person name="Submissions S."/>
        </authorList>
    </citation>
    <scope>NUCLEOTIDE SEQUENCE [LARGE SCALE GENOMIC DNA]</scope>
    <source>
        <strain evidence="3">RKEM611</strain>
    </source>
</reference>
<dbReference type="Proteomes" id="UP000192907">
    <property type="component" value="Unassembled WGS sequence"/>
</dbReference>
<dbReference type="OrthoDB" id="9794876at2"/>
<protein>
    <submittedName>
        <fullName evidence="2">Putative endonuclease</fullName>
    </submittedName>
</protein>